<dbReference type="Gene3D" id="3.40.640.10">
    <property type="entry name" value="Type I PLP-dependent aspartate aminotransferase-like (Major domain)"/>
    <property type="match status" value="1"/>
</dbReference>
<dbReference type="EMBL" id="JACIBY010000001">
    <property type="protein sequence ID" value="MBB3836093.1"/>
    <property type="molecule type" value="Genomic_DNA"/>
</dbReference>
<dbReference type="PANTHER" id="PTHR30244:SF36">
    <property type="entry name" value="3-OXO-GLUCOSE-6-PHOSPHATE:GLUTAMATE AMINOTRANSFERASE"/>
    <property type="match status" value="1"/>
</dbReference>
<evidence type="ECO:0000256" key="5">
    <source>
        <dbReference type="RuleBase" id="RU004508"/>
    </source>
</evidence>
<evidence type="ECO:0000256" key="1">
    <source>
        <dbReference type="ARBA" id="ARBA00022898"/>
    </source>
</evidence>
<dbReference type="Proteomes" id="UP000541352">
    <property type="component" value="Unassembled WGS sequence"/>
</dbReference>
<dbReference type="Gene3D" id="3.90.1150.10">
    <property type="entry name" value="Aspartate Aminotransferase, domain 1"/>
    <property type="match status" value="1"/>
</dbReference>
<keyword evidence="7" id="KW-1185">Reference proteome</keyword>
<dbReference type="PIRSF" id="PIRSF000390">
    <property type="entry name" value="PLP_StrS"/>
    <property type="match status" value="1"/>
</dbReference>
<proteinExistence type="inferred from homology"/>
<dbReference type="Pfam" id="PF01041">
    <property type="entry name" value="DegT_DnrJ_EryC1"/>
    <property type="match status" value="1"/>
</dbReference>
<evidence type="ECO:0000256" key="2">
    <source>
        <dbReference type="ARBA" id="ARBA00037999"/>
    </source>
</evidence>
<dbReference type="AlphaFoldDB" id="A0A7W5ZFZ2"/>
<dbReference type="FunFam" id="3.40.640.10:FF:000089">
    <property type="entry name" value="Aminotransferase, DegT/DnrJ/EryC1/StrS family"/>
    <property type="match status" value="1"/>
</dbReference>
<evidence type="ECO:0000256" key="3">
    <source>
        <dbReference type="PIRSR" id="PIRSR000390-1"/>
    </source>
</evidence>
<gene>
    <name evidence="6" type="ORF">FHS57_000075</name>
</gene>
<dbReference type="InterPro" id="IPR015424">
    <property type="entry name" value="PyrdxlP-dep_Trfase"/>
</dbReference>
<feature type="active site" description="Proton acceptor" evidence="3">
    <location>
        <position position="185"/>
    </location>
</feature>
<dbReference type="GO" id="GO:0008483">
    <property type="term" value="F:transaminase activity"/>
    <property type="evidence" value="ECO:0007669"/>
    <property type="project" value="TreeGrafter"/>
</dbReference>
<dbReference type="InterPro" id="IPR015422">
    <property type="entry name" value="PyrdxlP-dep_Trfase_small"/>
</dbReference>
<name>A0A7W5ZFZ2_9BACT</name>
<comment type="caution">
    <text evidence="6">The sequence shown here is derived from an EMBL/GenBank/DDBJ whole genome shotgun (WGS) entry which is preliminary data.</text>
</comment>
<comment type="similarity">
    <text evidence="2 5">Belongs to the DegT/DnrJ/EryC1 family.</text>
</comment>
<dbReference type="SUPFAM" id="SSF53383">
    <property type="entry name" value="PLP-dependent transferases"/>
    <property type="match status" value="1"/>
</dbReference>
<evidence type="ECO:0000256" key="4">
    <source>
        <dbReference type="PIRSR" id="PIRSR000390-2"/>
    </source>
</evidence>
<dbReference type="GO" id="GO:0000271">
    <property type="term" value="P:polysaccharide biosynthetic process"/>
    <property type="evidence" value="ECO:0007669"/>
    <property type="project" value="TreeGrafter"/>
</dbReference>
<accession>A0A7W5ZFZ2</accession>
<feature type="modified residue" description="N6-(pyridoxal phosphate)lysine" evidence="4">
    <location>
        <position position="185"/>
    </location>
</feature>
<evidence type="ECO:0000313" key="7">
    <source>
        <dbReference type="Proteomes" id="UP000541352"/>
    </source>
</evidence>
<sequence>MILHLDLKRTNQPYQAEIAEAMQRVAESGWYVLGKEVASFEENWAAYCGASHCLGVANGLNALELIFKAFDFPAGSEVIVPANTYIASILSVTSLGLTPIWVEPDPKTFNIDPRKIEEKITPRTKAILAVHLYGKCCDMKPIWAIARKYSLKIVEDAAQAHGATYQGHKAGNLSDAAAFSFYPTKNLGALGDAGAITTNDADLARKIASLRNYGSTIKYYNDHVGTNSRLDELQAAILNVKLKYLETENQRRRELARFYLSEIKHPDLVLPSLKTLYEDAWHLFVVRHPKREQFIDYLMENGIQATVHYPVPPHKQKAYSEYNHLSLPISEQIHNEVISLPLNPSLTDEEARHIVQVINQSVYQPHAAVGYHSRL</sequence>
<organism evidence="6 7">
    <name type="scientific">Runella defluvii</name>
    <dbReference type="NCBI Taxonomy" id="370973"/>
    <lineage>
        <taxon>Bacteria</taxon>
        <taxon>Pseudomonadati</taxon>
        <taxon>Bacteroidota</taxon>
        <taxon>Cytophagia</taxon>
        <taxon>Cytophagales</taxon>
        <taxon>Spirosomataceae</taxon>
        <taxon>Runella</taxon>
    </lineage>
</organism>
<dbReference type="InterPro" id="IPR000653">
    <property type="entry name" value="DegT/StrS_aminotransferase"/>
</dbReference>
<protein>
    <submittedName>
        <fullName evidence="6">dTDP-4-amino-4,6-dideoxygalactose transaminase</fullName>
    </submittedName>
</protein>
<evidence type="ECO:0000313" key="6">
    <source>
        <dbReference type="EMBL" id="MBB3836093.1"/>
    </source>
</evidence>
<dbReference type="RefSeq" id="WP_183970886.1">
    <property type="nucleotide sequence ID" value="NZ_JACIBY010000001.1"/>
</dbReference>
<keyword evidence="1 4" id="KW-0663">Pyridoxal phosphate</keyword>
<dbReference type="GO" id="GO:0030170">
    <property type="term" value="F:pyridoxal phosphate binding"/>
    <property type="evidence" value="ECO:0007669"/>
    <property type="project" value="UniProtKB-ARBA"/>
</dbReference>
<dbReference type="CDD" id="cd00616">
    <property type="entry name" value="AHBA_syn"/>
    <property type="match status" value="1"/>
</dbReference>
<dbReference type="PANTHER" id="PTHR30244">
    <property type="entry name" value="TRANSAMINASE"/>
    <property type="match status" value="1"/>
</dbReference>
<dbReference type="InterPro" id="IPR015421">
    <property type="entry name" value="PyrdxlP-dep_Trfase_major"/>
</dbReference>
<reference evidence="6 7" key="1">
    <citation type="submission" date="2020-08" db="EMBL/GenBank/DDBJ databases">
        <title>Genomic Encyclopedia of Type Strains, Phase IV (KMG-IV): sequencing the most valuable type-strain genomes for metagenomic binning, comparative biology and taxonomic classification.</title>
        <authorList>
            <person name="Goeker M."/>
        </authorList>
    </citation>
    <scope>NUCLEOTIDE SEQUENCE [LARGE SCALE GENOMIC DNA]</scope>
    <source>
        <strain evidence="6 7">DSM 17976</strain>
    </source>
</reference>